<feature type="non-terminal residue" evidence="2">
    <location>
        <position position="52"/>
    </location>
</feature>
<dbReference type="AlphaFoldDB" id="A0A7T8GS33"/>
<dbReference type="EMBL" id="CP045905">
    <property type="protein sequence ID" value="QQP36768.1"/>
    <property type="molecule type" value="Genomic_DNA"/>
</dbReference>
<gene>
    <name evidence="2" type="ORF">FKW44_021964</name>
</gene>
<feature type="non-terminal residue" evidence="2">
    <location>
        <position position="1"/>
    </location>
</feature>
<proteinExistence type="predicted"/>
<name>A0A7T8GS33_CALRO</name>
<organism evidence="2 3">
    <name type="scientific">Caligus rogercresseyi</name>
    <name type="common">Sea louse</name>
    <dbReference type="NCBI Taxonomy" id="217165"/>
    <lineage>
        <taxon>Eukaryota</taxon>
        <taxon>Metazoa</taxon>
        <taxon>Ecdysozoa</taxon>
        <taxon>Arthropoda</taxon>
        <taxon>Crustacea</taxon>
        <taxon>Multicrustacea</taxon>
        <taxon>Hexanauplia</taxon>
        <taxon>Copepoda</taxon>
        <taxon>Siphonostomatoida</taxon>
        <taxon>Caligidae</taxon>
        <taxon>Caligus</taxon>
    </lineage>
</organism>
<dbReference type="Proteomes" id="UP000595437">
    <property type="component" value="Chromosome 16"/>
</dbReference>
<reference evidence="3" key="1">
    <citation type="submission" date="2021-01" db="EMBL/GenBank/DDBJ databases">
        <title>Caligus Genome Assembly.</title>
        <authorList>
            <person name="Gallardo-Escarate C."/>
        </authorList>
    </citation>
    <scope>NUCLEOTIDE SEQUENCE [LARGE SCALE GENOMIC DNA]</scope>
</reference>
<sequence>TSHVSSPIRGRSRKGSNCCQGGQPGVQVSHGGSPNRERTPLSRSCHLKGNCE</sequence>
<feature type="region of interest" description="Disordered" evidence="1">
    <location>
        <begin position="1"/>
        <end position="52"/>
    </location>
</feature>
<protein>
    <submittedName>
        <fullName evidence="2">Uncharacterized protein</fullName>
    </submittedName>
</protein>
<keyword evidence="3" id="KW-1185">Reference proteome</keyword>
<evidence type="ECO:0000313" key="3">
    <source>
        <dbReference type="Proteomes" id="UP000595437"/>
    </source>
</evidence>
<evidence type="ECO:0000256" key="1">
    <source>
        <dbReference type="SAM" id="MobiDB-lite"/>
    </source>
</evidence>
<accession>A0A7T8GS33</accession>
<evidence type="ECO:0000313" key="2">
    <source>
        <dbReference type="EMBL" id="QQP36768.1"/>
    </source>
</evidence>